<dbReference type="RefSeq" id="WP_322445854.1">
    <property type="nucleotide sequence ID" value="NZ_JAXOFX010000003.1"/>
</dbReference>
<dbReference type="InterPro" id="IPR017449">
    <property type="entry name" value="Pro-tRNA_synth_II"/>
</dbReference>
<dbReference type="InterPro" id="IPR036621">
    <property type="entry name" value="Anticodon-bd_dom_sf"/>
</dbReference>
<keyword evidence="6 8" id="KW-0030">Aminoacyl-tRNA synthetase</keyword>
<sequence length="476" mass="54598">MAKDFVKEITNMDEDFARWYTDVVTKADLIDYSSVRGSMIIRPYGYSLWENIKNELDFRIKETSHENVYMPLFIPESLLQKEKDHIEGFAPEVAWVTHGGSEELVERLCVRPTSEVLFCEHYKNIIHSYRDLPKLYNQWSNVVRWEKTTRPFLRTLEFLWQEGHTCHATDEEAHEETTKMLEVYADVLENVLAIPVLKGQKTEKEKFAGAKFTYTVESLMHDGKALQSATSHHLGDGFAKAFGIQFSDQTGELQYVHQTSWGFTTRVIGAMIMVHGDNRGLIIPPRVAPTQVMIVPIAQHKEGVLDFAYHLKATLSKIARVGIDASDKKPGWKFNEHEMKGIPLRLEVGPKDIENKQVVLVRRDTGEKTFVPMAELETKLPQMLEDIQQNLYERARELREQKTTVATNMDEFKGNLESNPGFIKAMWCGDKDCEDQIKGQTSATSRCIPFEQEKVSSNCVCCGKEAEKLVYWAKAY</sequence>
<protein>
    <recommendedName>
        <fullName evidence="8">Proline--tRNA ligase</fullName>
        <ecNumber evidence="8">6.1.1.15</ecNumber>
    </recommendedName>
    <alternativeName>
        <fullName evidence="8">Prolyl-tRNA synthetase</fullName>
        <shortName evidence="8">ProRS</shortName>
    </alternativeName>
</protein>
<dbReference type="NCBIfam" id="TIGR00408">
    <property type="entry name" value="proS_fam_I"/>
    <property type="match status" value="1"/>
</dbReference>
<keyword evidence="11" id="KW-1185">Reference proteome</keyword>
<dbReference type="PROSITE" id="PS50862">
    <property type="entry name" value="AA_TRNA_LIGASE_II"/>
    <property type="match status" value="1"/>
</dbReference>
<dbReference type="GO" id="GO:0004827">
    <property type="term" value="F:proline-tRNA ligase activity"/>
    <property type="evidence" value="ECO:0007669"/>
    <property type="project" value="UniProtKB-EC"/>
</dbReference>
<dbReference type="Proteomes" id="UP001290455">
    <property type="component" value="Unassembled WGS sequence"/>
</dbReference>
<evidence type="ECO:0000256" key="5">
    <source>
        <dbReference type="ARBA" id="ARBA00022917"/>
    </source>
</evidence>
<dbReference type="InterPro" id="IPR006195">
    <property type="entry name" value="aa-tRNA-synth_II"/>
</dbReference>
<name>A0ABU5IWR1_9BACI</name>
<evidence type="ECO:0000313" key="11">
    <source>
        <dbReference type="Proteomes" id="UP001290455"/>
    </source>
</evidence>
<keyword evidence="3 8" id="KW-0547">Nucleotide-binding</keyword>
<comment type="subunit">
    <text evidence="8">Homodimer.</text>
</comment>
<dbReference type="HAMAP" id="MF_01571">
    <property type="entry name" value="Pro_tRNA_synth_type3"/>
    <property type="match status" value="1"/>
</dbReference>
<evidence type="ECO:0000256" key="4">
    <source>
        <dbReference type="ARBA" id="ARBA00022840"/>
    </source>
</evidence>
<dbReference type="CDD" id="cd00862">
    <property type="entry name" value="ProRS_anticodon_zinc"/>
    <property type="match status" value="1"/>
</dbReference>
<dbReference type="InterPro" id="IPR045864">
    <property type="entry name" value="aa-tRNA-synth_II/BPL/LPL"/>
</dbReference>
<dbReference type="CDD" id="cd00778">
    <property type="entry name" value="ProRS_core_arch_euk"/>
    <property type="match status" value="1"/>
</dbReference>
<dbReference type="InterPro" id="IPR016061">
    <property type="entry name" value="Pro-tRNA_ligase_II_C"/>
</dbReference>
<evidence type="ECO:0000313" key="10">
    <source>
        <dbReference type="EMBL" id="MDZ5471565.1"/>
    </source>
</evidence>
<evidence type="ECO:0000256" key="8">
    <source>
        <dbReference type="HAMAP-Rule" id="MF_01571"/>
    </source>
</evidence>
<dbReference type="InterPro" id="IPR002316">
    <property type="entry name" value="Pro-tRNA-ligase_IIa"/>
</dbReference>
<comment type="function">
    <text evidence="8">Catalyzes the attachment of proline to tRNA(Pro) in a two-step reaction: proline is first activated by ATP to form Pro-AMP and then transferred to the acceptor end of tRNA(Pro).</text>
</comment>
<accession>A0ABU5IWR1</accession>
<proteinExistence type="inferred from homology"/>
<gene>
    <name evidence="8 10" type="primary">proS</name>
    <name evidence="10" type="ORF">SM124_07370</name>
</gene>
<dbReference type="Pfam" id="PF09180">
    <property type="entry name" value="ProRS-C_1"/>
    <property type="match status" value="1"/>
</dbReference>
<dbReference type="PANTHER" id="PTHR43382">
    <property type="entry name" value="PROLYL-TRNA SYNTHETASE"/>
    <property type="match status" value="1"/>
</dbReference>
<dbReference type="SMART" id="SM00946">
    <property type="entry name" value="ProRS-C_1"/>
    <property type="match status" value="1"/>
</dbReference>
<dbReference type="Gene3D" id="3.40.50.800">
    <property type="entry name" value="Anticodon-binding domain"/>
    <property type="match status" value="1"/>
</dbReference>
<dbReference type="Pfam" id="PF00587">
    <property type="entry name" value="tRNA-synt_2b"/>
    <property type="match status" value="1"/>
</dbReference>
<dbReference type="EMBL" id="JAXOFX010000003">
    <property type="protein sequence ID" value="MDZ5471565.1"/>
    <property type="molecule type" value="Genomic_DNA"/>
</dbReference>
<dbReference type="PANTHER" id="PTHR43382:SF2">
    <property type="entry name" value="BIFUNCTIONAL GLUTAMATE_PROLINE--TRNA LIGASE"/>
    <property type="match status" value="1"/>
</dbReference>
<keyword evidence="5 8" id="KW-0648">Protein biosynthesis</keyword>
<dbReference type="InterPro" id="IPR004499">
    <property type="entry name" value="Pro-tRNA-ligase_IIa_arc-type"/>
</dbReference>
<dbReference type="InterPro" id="IPR004154">
    <property type="entry name" value="Anticodon-bd"/>
</dbReference>
<comment type="similarity">
    <text evidence="8">Belongs to the class-II aminoacyl-tRNA synthetase family. ProS type 3 subfamily.</text>
</comment>
<dbReference type="InterPro" id="IPR033721">
    <property type="entry name" value="ProRS_core_arch_euk"/>
</dbReference>
<keyword evidence="4 8" id="KW-0067">ATP-binding</keyword>
<dbReference type="SUPFAM" id="SSF55681">
    <property type="entry name" value="Class II aaRS and biotin synthetases"/>
    <property type="match status" value="1"/>
</dbReference>
<dbReference type="PRINTS" id="PR01046">
    <property type="entry name" value="TRNASYNTHPRO"/>
</dbReference>
<feature type="domain" description="Aminoacyl-transfer RNA synthetases class-II family profile" evidence="9">
    <location>
        <begin position="36"/>
        <end position="284"/>
    </location>
</feature>
<dbReference type="SUPFAM" id="SSF52954">
    <property type="entry name" value="Class II aaRS ABD-related"/>
    <property type="match status" value="1"/>
</dbReference>
<comment type="domain">
    <text evidence="8">Consists of three domains: the N-terminal catalytic domain, the anticodon-binding domain and the C-terminal extension.</text>
</comment>
<evidence type="ECO:0000256" key="1">
    <source>
        <dbReference type="ARBA" id="ARBA00022490"/>
    </source>
</evidence>
<dbReference type="EC" id="6.1.1.15" evidence="8"/>
<comment type="caution">
    <text evidence="10">The sequence shown here is derived from an EMBL/GenBank/DDBJ whole genome shotgun (WGS) entry which is preliminary data.</text>
</comment>
<comment type="catalytic activity">
    <reaction evidence="7 8">
        <text>tRNA(Pro) + L-proline + ATP = L-prolyl-tRNA(Pro) + AMP + diphosphate</text>
        <dbReference type="Rhea" id="RHEA:14305"/>
        <dbReference type="Rhea" id="RHEA-COMP:9700"/>
        <dbReference type="Rhea" id="RHEA-COMP:9702"/>
        <dbReference type="ChEBI" id="CHEBI:30616"/>
        <dbReference type="ChEBI" id="CHEBI:33019"/>
        <dbReference type="ChEBI" id="CHEBI:60039"/>
        <dbReference type="ChEBI" id="CHEBI:78442"/>
        <dbReference type="ChEBI" id="CHEBI:78532"/>
        <dbReference type="ChEBI" id="CHEBI:456215"/>
        <dbReference type="EC" id="6.1.1.15"/>
    </reaction>
</comment>
<evidence type="ECO:0000256" key="3">
    <source>
        <dbReference type="ARBA" id="ARBA00022741"/>
    </source>
</evidence>
<dbReference type="Pfam" id="PF03129">
    <property type="entry name" value="HGTP_anticodon"/>
    <property type="match status" value="1"/>
</dbReference>
<comment type="subcellular location">
    <subcellularLocation>
        <location evidence="8">Cytoplasm</location>
    </subcellularLocation>
</comment>
<evidence type="ECO:0000256" key="6">
    <source>
        <dbReference type="ARBA" id="ARBA00023146"/>
    </source>
</evidence>
<dbReference type="Gene3D" id="3.30.930.10">
    <property type="entry name" value="Bira Bifunctional Protein, Domain 2"/>
    <property type="match status" value="1"/>
</dbReference>
<organism evidence="10 11">
    <name type="scientific">Robertmurraya mangrovi</name>
    <dbReference type="NCBI Taxonomy" id="3098077"/>
    <lineage>
        <taxon>Bacteria</taxon>
        <taxon>Bacillati</taxon>
        <taxon>Bacillota</taxon>
        <taxon>Bacilli</taxon>
        <taxon>Bacillales</taxon>
        <taxon>Bacillaceae</taxon>
        <taxon>Robertmurraya</taxon>
    </lineage>
</organism>
<dbReference type="SUPFAM" id="SSF64586">
    <property type="entry name" value="C-terminal domain of ProRS"/>
    <property type="match status" value="1"/>
</dbReference>
<keyword evidence="2 8" id="KW-0436">Ligase</keyword>
<keyword evidence="1 8" id="KW-0963">Cytoplasm</keyword>
<dbReference type="Gene3D" id="3.30.110.30">
    <property type="entry name" value="C-terminal domain of ProRS"/>
    <property type="match status" value="1"/>
</dbReference>
<evidence type="ECO:0000256" key="2">
    <source>
        <dbReference type="ARBA" id="ARBA00022598"/>
    </source>
</evidence>
<evidence type="ECO:0000256" key="7">
    <source>
        <dbReference type="ARBA" id="ARBA00047671"/>
    </source>
</evidence>
<reference evidence="10 11" key="1">
    <citation type="submission" date="2023-11" db="EMBL/GenBank/DDBJ databases">
        <title>Bacillus jintuensis, isolated from a mudflat on the Beibu Gulf coast.</title>
        <authorList>
            <person name="Li M."/>
        </authorList>
    </citation>
    <scope>NUCLEOTIDE SEQUENCE [LARGE SCALE GENOMIC DNA]</scope>
    <source>
        <strain evidence="10 11">31A1R</strain>
    </source>
</reference>
<evidence type="ECO:0000259" key="9">
    <source>
        <dbReference type="PROSITE" id="PS50862"/>
    </source>
</evidence>
<dbReference type="InterPro" id="IPR002314">
    <property type="entry name" value="aa-tRNA-synt_IIb"/>
</dbReference>